<proteinExistence type="predicted"/>
<reference evidence="2" key="1">
    <citation type="submission" date="2016-04" db="EMBL/GenBank/DDBJ databases">
        <authorList>
            <person name="Nguyen H.D."/>
            <person name="Samba Siva P."/>
            <person name="Cullis J."/>
            <person name="Levesque C.A."/>
            <person name="Hambleton S."/>
        </authorList>
    </citation>
    <scope>NUCLEOTIDE SEQUENCE</scope>
    <source>
        <strain evidence="2">DAOMC 236416</strain>
    </source>
</reference>
<comment type="caution">
    <text evidence="2">The sequence shown here is derived from an EMBL/GenBank/DDBJ whole genome shotgun (WGS) entry which is preliminary data.</text>
</comment>
<dbReference type="EMBL" id="LWDF02000759">
    <property type="protein sequence ID" value="KAE8243694.1"/>
    <property type="molecule type" value="Genomic_DNA"/>
</dbReference>
<protein>
    <submittedName>
        <fullName evidence="2">Uncharacterized protein</fullName>
    </submittedName>
</protein>
<keyword evidence="3" id="KW-1185">Reference proteome</keyword>
<evidence type="ECO:0000313" key="2">
    <source>
        <dbReference type="EMBL" id="KAE8243694.1"/>
    </source>
</evidence>
<feature type="compositionally biased region" description="Low complexity" evidence="1">
    <location>
        <begin position="131"/>
        <end position="141"/>
    </location>
</feature>
<feature type="region of interest" description="Disordered" evidence="1">
    <location>
        <begin position="103"/>
        <end position="141"/>
    </location>
</feature>
<dbReference type="AlphaFoldDB" id="A0A8T8SNX5"/>
<dbReference type="Proteomes" id="UP000077521">
    <property type="component" value="Unassembled WGS sequence"/>
</dbReference>
<organism evidence="2 3">
    <name type="scientific">Tilletia indica</name>
    <dbReference type="NCBI Taxonomy" id="43049"/>
    <lineage>
        <taxon>Eukaryota</taxon>
        <taxon>Fungi</taxon>
        <taxon>Dikarya</taxon>
        <taxon>Basidiomycota</taxon>
        <taxon>Ustilaginomycotina</taxon>
        <taxon>Exobasidiomycetes</taxon>
        <taxon>Tilletiales</taxon>
        <taxon>Tilletiaceae</taxon>
        <taxon>Tilletia</taxon>
    </lineage>
</organism>
<evidence type="ECO:0000313" key="3">
    <source>
        <dbReference type="Proteomes" id="UP000077521"/>
    </source>
</evidence>
<name>A0A8T8SNX5_9BASI</name>
<accession>A0A8T8SNX5</accession>
<sequence>MTMTMSRNVRLLSYPRSESSEPSARNENQNLRYNSVPDVTVLDRDNDDFYTIDLHSAHLLLISTLWEVGDGLLCARVQDTGIGWTSATYGFVLESLVAHGRAAPSTLANPPPVKRKVDYFDGTNQSKRARSSAASSFSQPM</sequence>
<reference evidence="2" key="2">
    <citation type="journal article" date="2019" name="IMA Fungus">
        <title>Genome sequencing and comparison of five Tilletia species to identify candidate genes for the detection of regulated species infecting wheat.</title>
        <authorList>
            <person name="Nguyen H.D.T."/>
            <person name="Sultana T."/>
            <person name="Kesanakurti P."/>
            <person name="Hambleton S."/>
        </authorList>
    </citation>
    <scope>NUCLEOTIDE SEQUENCE</scope>
    <source>
        <strain evidence="2">DAOMC 236416</strain>
    </source>
</reference>
<evidence type="ECO:0000256" key="1">
    <source>
        <dbReference type="SAM" id="MobiDB-lite"/>
    </source>
</evidence>
<gene>
    <name evidence="2" type="ORF">A4X13_0g6989</name>
</gene>